<dbReference type="Proteomes" id="UP001301797">
    <property type="component" value="Chromosome"/>
</dbReference>
<name>A0AA97FFA4_9EURY</name>
<reference evidence="2 3" key="1">
    <citation type="submission" date="2019-09" db="EMBL/GenBank/DDBJ databases">
        <title>The complete genome of Methanoplanus sp. FWC-SCC4.</title>
        <authorList>
            <person name="Chen S.-C."/>
            <person name="Zhou Y.-Z."/>
            <person name="Lai M.-C."/>
        </authorList>
    </citation>
    <scope>NUCLEOTIDE SEQUENCE [LARGE SCALE GENOMIC DNA]</scope>
    <source>
        <strain evidence="2 3">FWC-SCC4</strain>
    </source>
</reference>
<accession>A0AA97FFA4</accession>
<dbReference type="RefSeq" id="WP_317136702.1">
    <property type="nucleotide sequence ID" value="NZ_CP043875.1"/>
</dbReference>
<feature type="transmembrane region" description="Helical" evidence="1">
    <location>
        <begin position="7"/>
        <end position="33"/>
    </location>
</feature>
<protein>
    <submittedName>
        <fullName evidence="2">Uncharacterized protein</fullName>
    </submittedName>
</protein>
<dbReference type="EMBL" id="CP043875">
    <property type="protein sequence ID" value="WOF17238.1"/>
    <property type="molecule type" value="Genomic_DNA"/>
</dbReference>
<organism evidence="2 3">
    <name type="scientific">Methanochimaera problematica</name>
    <dbReference type="NCBI Taxonomy" id="2609417"/>
    <lineage>
        <taxon>Archaea</taxon>
        <taxon>Methanobacteriati</taxon>
        <taxon>Methanobacteriota</taxon>
        <taxon>Stenosarchaea group</taxon>
        <taxon>Methanomicrobia</taxon>
        <taxon>Methanomicrobiales</taxon>
        <taxon>Methanomicrobiaceae</taxon>
        <taxon>Methanochimaera</taxon>
    </lineage>
</organism>
<dbReference type="GeneID" id="85230785"/>
<keyword evidence="1" id="KW-1133">Transmembrane helix</keyword>
<evidence type="ECO:0000256" key="1">
    <source>
        <dbReference type="SAM" id="Phobius"/>
    </source>
</evidence>
<dbReference type="KEGG" id="mefw:F1737_11405"/>
<keyword evidence="1" id="KW-0812">Transmembrane</keyword>
<keyword evidence="1" id="KW-0472">Membrane</keyword>
<dbReference type="AlphaFoldDB" id="A0AA97FFA4"/>
<sequence>MKNNYKILLAATVIISLGLFLVSYYLTAIGLIISGTLAMVFVMNEHGKTVLNKPRLFPILGDDGRSVIITNTGETDALSVEITIVPSNLEYSFKSIDADSEIKIETKELVGKNKINIEYYDKSGEKFTVKENLTFAEDTEYDPFKPMIPMFK</sequence>
<keyword evidence="3" id="KW-1185">Reference proteome</keyword>
<evidence type="ECO:0000313" key="2">
    <source>
        <dbReference type="EMBL" id="WOF17238.1"/>
    </source>
</evidence>
<proteinExistence type="predicted"/>
<evidence type="ECO:0000313" key="3">
    <source>
        <dbReference type="Proteomes" id="UP001301797"/>
    </source>
</evidence>
<gene>
    <name evidence="2" type="ORF">F1737_11405</name>
</gene>